<dbReference type="EMBL" id="AP022587">
    <property type="protein sequence ID" value="BBY21947.1"/>
    <property type="molecule type" value="Genomic_DNA"/>
</dbReference>
<evidence type="ECO:0000313" key="2">
    <source>
        <dbReference type="Proteomes" id="UP000467130"/>
    </source>
</evidence>
<gene>
    <name evidence="1" type="ORF">MSTO_21520</name>
</gene>
<sequence length="146" mass="15350">MPRIAINKSVDAPAATVWTLLADFADVSWIPVAVRVDVEGVGVGMSRSIHGGGVVPVVETLTHLDERGMQLGYSIAGNPLPVSRFEALVEVRPEVDASKATVTWNVDYDPIGSTENDAAAARESIEAVYDMMAGWLADAAAAGGRT</sequence>
<dbReference type="Gene3D" id="3.30.530.20">
    <property type="match status" value="1"/>
</dbReference>
<dbReference type="SUPFAM" id="SSF55961">
    <property type="entry name" value="Bet v1-like"/>
    <property type="match status" value="1"/>
</dbReference>
<dbReference type="Pfam" id="PF10604">
    <property type="entry name" value="Polyketide_cyc2"/>
    <property type="match status" value="1"/>
</dbReference>
<dbReference type="InterPro" id="IPR023393">
    <property type="entry name" value="START-like_dom_sf"/>
</dbReference>
<dbReference type="RefSeq" id="WP_163789943.1">
    <property type="nucleotide sequence ID" value="NZ_AP022587.1"/>
</dbReference>
<protein>
    <recommendedName>
        <fullName evidence="3">MxaD family protein</fullName>
    </recommendedName>
</protein>
<evidence type="ECO:0000313" key="1">
    <source>
        <dbReference type="EMBL" id="BBY21947.1"/>
    </source>
</evidence>
<dbReference type="KEGG" id="msto:MSTO_21520"/>
<dbReference type="CDD" id="cd07821">
    <property type="entry name" value="PYR_PYL_RCAR_like"/>
    <property type="match status" value="1"/>
</dbReference>
<organism evidence="1 2">
    <name type="scientific">Mycobacterium stomatepiae</name>
    <dbReference type="NCBI Taxonomy" id="470076"/>
    <lineage>
        <taxon>Bacteria</taxon>
        <taxon>Bacillati</taxon>
        <taxon>Actinomycetota</taxon>
        <taxon>Actinomycetes</taxon>
        <taxon>Mycobacteriales</taxon>
        <taxon>Mycobacteriaceae</taxon>
        <taxon>Mycobacterium</taxon>
        <taxon>Mycobacterium simiae complex</taxon>
    </lineage>
</organism>
<reference evidence="1 2" key="1">
    <citation type="journal article" date="2019" name="Emerg. Microbes Infect.">
        <title>Comprehensive subspecies identification of 175 nontuberculous mycobacteria species based on 7547 genomic profiles.</title>
        <authorList>
            <person name="Matsumoto Y."/>
            <person name="Kinjo T."/>
            <person name="Motooka D."/>
            <person name="Nabeya D."/>
            <person name="Jung N."/>
            <person name="Uechi K."/>
            <person name="Horii T."/>
            <person name="Iida T."/>
            <person name="Fujita J."/>
            <person name="Nakamura S."/>
        </authorList>
    </citation>
    <scope>NUCLEOTIDE SEQUENCE [LARGE SCALE GENOMIC DNA]</scope>
    <source>
        <strain evidence="1 2">JCM 17783</strain>
    </source>
</reference>
<dbReference type="InterPro" id="IPR019587">
    <property type="entry name" value="Polyketide_cyclase/dehydratase"/>
</dbReference>
<keyword evidence="2" id="KW-1185">Reference proteome</keyword>
<evidence type="ECO:0008006" key="3">
    <source>
        <dbReference type="Google" id="ProtNLM"/>
    </source>
</evidence>
<name>A0A7I7Q7E6_9MYCO</name>
<proteinExistence type="predicted"/>
<accession>A0A7I7Q7E6</accession>
<dbReference type="Proteomes" id="UP000467130">
    <property type="component" value="Chromosome"/>
</dbReference>
<dbReference type="AlphaFoldDB" id="A0A7I7Q7E6"/>